<feature type="region of interest" description="Disordered" evidence="13">
    <location>
        <begin position="1197"/>
        <end position="1220"/>
    </location>
</feature>
<evidence type="ECO:0000256" key="14">
    <source>
        <dbReference type="SAM" id="Phobius"/>
    </source>
</evidence>
<keyword evidence="4 14" id="KW-0812">Transmembrane</keyword>
<feature type="compositionally biased region" description="Polar residues" evidence="13">
    <location>
        <begin position="1847"/>
        <end position="1857"/>
    </location>
</feature>
<feature type="region of interest" description="Disordered" evidence="13">
    <location>
        <begin position="1847"/>
        <end position="1922"/>
    </location>
</feature>
<feature type="compositionally biased region" description="Low complexity" evidence="13">
    <location>
        <begin position="1698"/>
        <end position="1720"/>
    </location>
</feature>
<comment type="subcellular location">
    <subcellularLocation>
        <location evidence="2">Membrane</location>
        <topology evidence="2">Multi-pass membrane protein</topology>
    </subcellularLocation>
</comment>
<evidence type="ECO:0000256" key="11">
    <source>
        <dbReference type="ARBA" id="ARBA00023239"/>
    </source>
</evidence>
<feature type="transmembrane region" description="Helical" evidence="14">
    <location>
        <begin position="624"/>
        <end position="648"/>
    </location>
</feature>
<dbReference type="PROSITE" id="PS50125">
    <property type="entry name" value="GUANYLATE_CYCLASE_2"/>
    <property type="match status" value="2"/>
</dbReference>
<feature type="region of interest" description="Disordered" evidence="13">
    <location>
        <begin position="1633"/>
        <end position="1808"/>
    </location>
</feature>
<dbReference type="InterPro" id="IPR001054">
    <property type="entry name" value="A/G_cyclase"/>
</dbReference>
<dbReference type="GO" id="GO:0046872">
    <property type="term" value="F:metal ion binding"/>
    <property type="evidence" value="ECO:0007669"/>
    <property type="project" value="UniProtKB-KW"/>
</dbReference>
<dbReference type="EMBL" id="CAIIXF020000007">
    <property type="protein sequence ID" value="CAH1788384.1"/>
    <property type="molecule type" value="Genomic_DNA"/>
</dbReference>
<feature type="compositionally biased region" description="Basic residues" evidence="13">
    <location>
        <begin position="1862"/>
        <end position="1877"/>
    </location>
</feature>
<protein>
    <recommendedName>
        <fullName evidence="3">adenylate cyclase</fullName>
        <ecNumber evidence="3">4.6.1.1</ecNumber>
    </recommendedName>
</protein>
<keyword evidence="17" id="KW-1185">Reference proteome</keyword>
<feature type="compositionally biased region" description="Acidic residues" evidence="13">
    <location>
        <begin position="1774"/>
        <end position="1784"/>
    </location>
</feature>
<dbReference type="GO" id="GO:0005886">
    <property type="term" value="C:plasma membrane"/>
    <property type="evidence" value="ECO:0007669"/>
    <property type="project" value="InterPro"/>
</dbReference>
<feature type="region of interest" description="Disordered" evidence="13">
    <location>
        <begin position="1048"/>
        <end position="1149"/>
    </location>
</feature>
<evidence type="ECO:0000256" key="7">
    <source>
        <dbReference type="ARBA" id="ARBA00022840"/>
    </source>
</evidence>
<dbReference type="GO" id="GO:0006171">
    <property type="term" value="P:cAMP biosynthetic process"/>
    <property type="evidence" value="ECO:0007669"/>
    <property type="project" value="InterPro"/>
</dbReference>
<accession>A0A8S4P684</accession>
<keyword evidence="9 14" id="KW-1133">Transmembrane helix</keyword>
<reference evidence="16" key="1">
    <citation type="submission" date="2022-03" db="EMBL/GenBank/DDBJ databases">
        <authorList>
            <person name="Martin C."/>
        </authorList>
    </citation>
    <scope>NUCLEOTIDE SEQUENCE</scope>
</reference>
<dbReference type="InterPro" id="IPR032628">
    <property type="entry name" value="AC_N"/>
</dbReference>
<dbReference type="GO" id="GO:0007189">
    <property type="term" value="P:adenylate cyclase-activating G protein-coupled receptor signaling pathway"/>
    <property type="evidence" value="ECO:0007669"/>
    <property type="project" value="TreeGrafter"/>
</dbReference>
<feature type="compositionally biased region" description="Polar residues" evidence="13">
    <location>
        <begin position="1262"/>
        <end position="1278"/>
    </location>
</feature>
<feature type="transmembrane region" description="Helical" evidence="14">
    <location>
        <begin position="160"/>
        <end position="181"/>
    </location>
</feature>
<evidence type="ECO:0000313" key="17">
    <source>
        <dbReference type="Proteomes" id="UP000749559"/>
    </source>
</evidence>
<keyword evidence="7" id="KW-0067">ATP-binding</keyword>
<feature type="compositionally biased region" description="Polar residues" evidence="13">
    <location>
        <begin position="1741"/>
        <end position="1760"/>
    </location>
</feature>
<feature type="region of interest" description="Disordered" evidence="13">
    <location>
        <begin position="1482"/>
        <end position="1509"/>
    </location>
</feature>
<comment type="caution">
    <text evidence="16">The sequence shown here is derived from an EMBL/GenBank/DDBJ whole genome shotgun (WGS) entry which is preliminary data.</text>
</comment>
<proteinExistence type="predicted"/>
<keyword evidence="11" id="KW-0456">Lyase</keyword>
<evidence type="ECO:0000256" key="3">
    <source>
        <dbReference type="ARBA" id="ARBA00012201"/>
    </source>
</evidence>
<keyword evidence="6" id="KW-0547">Nucleotide-binding</keyword>
<dbReference type="PANTHER" id="PTHR45627:SF26">
    <property type="entry name" value="ADENYLATE CYCLASE TYPE 1"/>
    <property type="match status" value="1"/>
</dbReference>
<dbReference type="Proteomes" id="UP000749559">
    <property type="component" value="Unassembled WGS sequence"/>
</dbReference>
<name>A0A8S4P684_OWEFU</name>
<feature type="transmembrane region" description="Helical" evidence="14">
    <location>
        <begin position="136"/>
        <end position="153"/>
    </location>
</feature>
<feature type="compositionally biased region" description="Polar residues" evidence="13">
    <location>
        <begin position="1666"/>
        <end position="1687"/>
    </location>
</feature>
<dbReference type="CDD" id="cd07302">
    <property type="entry name" value="CHD"/>
    <property type="match status" value="2"/>
</dbReference>
<feature type="compositionally biased region" description="Low complexity" evidence="13">
    <location>
        <begin position="1907"/>
        <end position="1916"/>
    </location>
</feature>
<dbReference type="InterPro" id="IPR029787">
    <property type="entry name" value="Nucleotide_cyclase"/>
</dbReference>
<dbReference type="Gene3D" id="3.30.70.1230">
    <property type="entry name" value="Nucleotide cyclase"/>
    <property type="match status" value="2"/>
</dbReference>
<evidence type="ECO:0000256" key="2">
    <source>
        <dbReference type="ARBA" id="ARBA00004141"/>
    </source>
</evidence>
<keyword evidence="8" id="KW-0460">Magnesium</keyword>
<feature type="region of interest" description="Disordered" evidence="13">
    <location>
        <begin position="1418"/>
        <end position="1444"/>
    </location>
</feature>
<dbReference type="EC" id="4.6.1.1" evidence="3"/>
<feature type="transmembrane region" description="Helical" evidence="14">
    <location>
        <begin position="105"/>
        <end position="124"/>
    </location>
</feature>
<feature type="coiled-coil region" evidence="12">
    <location>
        <begin position="1315"/>
        <end position="1342"/>
    </location>
</feature>
<keyword evidence="5" id="KW-0479">Metal-binding</keyword>
<feature type="compositionally biased region" description="Low complexity" evidence="13">
    <location>
        <begin position="1635"/>
        <end position="1659"/>
    </location>
</feature>
<feature type="region of interest" description="Disordered" evidence="13">
    <location>
        <begin position="1590"/>
        <end position="1609"/>
    </location>
</feature>
<dbReference type="OrthoDB" id="2107370at2759"/>
<feature type="transmembrane region" description="Helical" evidence="14">
    <location>
        <begin position="47"/>
        <end position="70"/>
    </location>
</feature>
<evidence type="ECO:0000256" key="9">
    <source>
        <dbReference type="ARBA" id="ARBA00022989"/>
    </source>
</evidence>
<feature type="region of interest" description="Disordered" evidence="13">
    <location>
        <begin position="1262"/>
        <end position="1282"/>
    </location>
</feature>
<dbReference type="FunFam" id="3.30.70.1230:FF:000008">
    <property type="entry name" value="Adenylate cyclase type 9"/>
    <property type="match status" value="1"/>
</dbReference>
<feature type="compositionally biased region" description="Basic and acidic residues" evidence="13">
    <location>
        <begin position="1790"/>
        <end position="1799"/>
    </location>
</feature>
<feature type="domain" description="Guanylate cyclase" evidence="15">
    <location>
        <begin position="285"/>
        <end position="412"/>
    </location>
</feature>
<dbReference type="Pfam" id="PF00211">
    <property type="entry name" value="Guanylate_cyc"/>
    <property type="match status" value="2"/>
</dbReference>
<keyword evidence="10 14" id="KW-0472">Membrane</keyword>
<gene>
    <name evidence="16" type="ORF">OFUS_LOCUS13930</name>
</gene>
<sequence>MEEAEDLERNAKGWRGCAALTQKYYFSDPELEALYERYIFKLQKSTVQYLLVLFIILSAVLAVLDFVHALSATVDAVFYFVQCAIFILLFVFINTRFMKENYLRVLCYVILFLCASFVIVALPINFGDRPDSETKYSPAEGVWNVIFVVFLMYAMLPVKLWVLGPLCLALSILHIVISAIYANTFPDFSGLLWRQLIANAVLFGAANIAGLFIHCMTERAQRKAFVETRTFISARLEVEDYEDRIDGLLQSLLPQQLAADVKEDMLSSDNAVFPEPYLQKHNSVSVLFADIAGFSTLASQCTAQELVRIVNELFGKFDQLAVENHCLRVKLLGDGYFCVSGLPDPRPDHAKCCVDLGLDLIEAISAIKGTTEVPINLRVGVHTGSVVSGIMGQKRWHYDVWGNDVLLANQIQASGTHGRVHISKVTLDHLDGEFEVDTTSNWERNQILKESNLQTFLVKMDPQRRNRSLLHRHFRQHEPTAKANAVPSFNSVSSSLIQLMHSMRFNADVPFASIMATQNEDKYSQLFSTKSTDSYRKQNKKRQTTDQSTNRVNKYLAQAISIGSIGTAMSHHANVVTLRFKSEVREKRYSTTKDNTFPCSMVCTLLLLICLAVMQAVILPRTVLLLLLFLAAFCWISLMLILVMGAKIKCISCDLRKSPVIRLVVVTTTLILVYAVGLVNVLCCKEGFLYSLLAISQEEINYHLSCEMPQYIYISGILGCITVAVFVKLPSLVKVVLMIVMVIVYSIVVEVIHPQLFVSHDTLTKADVPTHLSGVLALFLVLLALFLHGRQIEWIYRLEFMWKAQATDERTELDDLKNYNRQILCNMVPTHVAIQYIDNRLQTDLHSHFYSTVAVMFASVSNFSGYYQELSNHGQAVECGKRLNDIIIEFDELLLDDRFRAINKMKSHGTSYMTALGLRPELQIQDTDESIIHHLNILVYFVFAMKEKIARINEEALANFTLRVGISFGPVTAGVAGSKKPQYDIYGNTVNIASKLETTGRSDCIQVTEDVYRALKSRYQFQCRGKINLRGKGDIITYFLIGPKSPTKASSPGLEYNGWNRRPSNDSRDAFPLPSPTSTNGKQGSRENIHIMTGASNKYRKTSVDSLKGFTGTPPSSGKMSRRRQNSGDQGPRDNAKRLSSSSISNLFLRPPDVPYQRVASPDLPAVHYMNTNINQNNDSLPRKEYELTLTQSTFFKTDKPQSPETEQLLGRTNDTGMNANMDRREHIDNATKYSLNNLGSITNTPSHVNMMQNITVEPQRSLTRRNQGASTNSSSVRSPHEPHIVYVGAEPIDLNQEPTSHQQEDIDPDMNHEINAMEDMLHEFERNNKVLKGDKRSAKAEHVQKLTHSGSGNGTPLGVTIDGKTMSFPGPNDSVSQQNNDMIHNNTSITTKIVPGLKQFDNKFNQKVPVDIKPKAAQVNHRGATTDNKWTAQKSGDSNSTSDHVMSDYDHCMSECWSETDGGTSTSGLDEKSKAKFEHQLHNHHHKHADRGNNVNHTNLNNTNNAAKPKDLQLKYIKEEKPRPVLSIPKPPTPVGHNYERIAQYVKDHQKQQESPIVEPVKLNLYPSPSPISVTPENTLNLIADDGVDKGEQETKKPPLPRQMSCPDTKVSAQIVNPLEYNTLPSHLKNIAESPGLSSNSPVSISSSSPNSLTTTTNCPMVASSPDQNPIGQKSRSTLSDIVQQVSPPPLPPPPENGSSSPPTSTFTSSPSSSKQSSPKEALTPLLPDSPQAMMDKGTSPASMFNSSPNPDANLNRSRVQALPLKDNVESSTDFDDDDDDDTPLQSKDFNKVGEERPTPNIMPPSAVDADAQIDAAIQQIQSVSALMTSSKNEIKPYISHDAPWQNSSIYQNGFPNSGHSHQRRSSGHSSQLKHSKSLEYLPSDGDTCDEAYADVSSQSSMDGGSPKIPSSPSPTTHRKSGAFYPIPPHIRKYLVADNISLSSIGSSDMSKSDPAINYDSGSNAYESEYDNYRPGMASDEDYFVPEPISDIEIDAFDDKSVNVDNVTVSDTFSLDMPLPKIMHKRVTDV</sequence>
<evidence type="ECO:0000256" key="13">
    <source>
        <dbReference type="SAM" id="MobiDB-lite"/>
    </source>
</evidence>
<dbReference type="Pfam" id="PF16214">
    <property type="entry name" value="AC_N"/>
    <property type="match status" value="1"/>
</dbReference>
<feature type="transmembrane region" description="Helical" evidence="14">
    <location>
        <begin position="660"/>
        <end position="682"/>
    </location>
</feature>
<feature type="compositionally biased region" description="Polar residues" evidence="13">
    <location>
        <begin position="1203"/>
        <end position="1219"/>
    </location>
</feature>
<feature type="domain" description="Guanylate cyclase" evidence="15">
    <location>
        <begin position="854"/>
        <end position="997"/>
    </location>
</feature>
<dbReference type="GO" id="GO:0035556">
    <property type="term" value="P:intracellular signal transduction"/>
    <property type="evidence" value="ECO:0007669"/>
    <property type="project" value="InterPro"/>
</dbReference>
<evidence type="ECO:0000256" key="12">
    <source>
        <dbReference type="SAM" id="Coils"/>
    </source>
</evidence>
<dbReference type="Pfam" id="PF06327">
    <property type="entry name" value="Adcy_cons_dom"/>
    <property type="match status" value="1"/>
</dbReference>
<dbReference type="SUPFAM" id="SSF55073">
    <property type="entry name" value="Nucleotide cyclase"/>
    <property type="match status" value="2"/>
</dbReference>
<evidence type="ECO:0000256" key="6">
    <source>
        <dbReference type="ARBA" id="ARBA00022741"/>
    </source>
</evidence>
<feature type="compositionally biased region" description="Polar residues" evidence="13">
    <location>
        <begin position="1424"/>
        <end position="1444"/>
    </location>
</feature>
<dbReference type="PANTHER" id="PTHR45627">
    <property type="entry name" value="ADENYLATE CYCLASE TYPE 1"/>
    <property type="match status" value="1"/>
</dbReference>
<comment type="catalytic activity">
    <reaction evidence="1">
        <text>ATP = 3',5'-cyclic AMP + diphosphate</text>
        <dbReference type="Rhea" id="RHEA:15389"/>
        <dbReference type="ChEBI" id="CHEBI:30616"/>
        <dbReference type="ChEBI" id="CHEBI:33019"/>
        <dbReference type="ChEBI" id="CHEBI:58165"/>
        <dbReference type="EC" id="4.6.1.1"/>
    </reaction>
</comment>
<feature type="transmembrane region" description="Helical" evidence="14">
    <location>
        <begin position="597"/>
        <end position="618"/>
    </location>
</feature>
<dbReference type="GO" id="GO:0004016">
    <property type="term" value="F:adenylate cyclase activity"/>
    <property type="evidence" value="ECO:0007669"/>
    <property type="project" value="UniProtKB-EC"/>
</dbReference>
<keyword evidence="12" id="KW-0175">Coiled coil</keyword>
<evidence type="ECO:0000259" key="15">
    <source>
        <dbReference type="PROSITE" id="PS50125"/>
    </source>
</evidence>
<feature type="transmembrane region" description="Helical" evidence="14">
    <location>
        <begin position="193"/>
        <end position="213"/>
    </location>
</feature>
<dbReference type="GO" id="GO:0005524">
    <property type="term" value="F:ATP binding"/>
    <property type="evidence" value="ECO:0007669"/>
    <property type="project" value="UniProtKB-KW"/>
</dbReference>
<feature type="transmembrane region" description="Helical" evidence="14">
    <location>
        <begin position="76"/>
        <end position="93"/>
    </location>
</feature>
<feature type="transmembrane region" description="Helical" evidence="14">
    <location>
        <begin position="768"/>
        <end position="787"/>
    </location>
</feature>
<feature type="region of interest" description="Disordered" evidence="13">
    <location>
        <begin position="529"/>
        <end position="548"/>
    </location>
</feature>
<evidence type="ECO:0000313" key="16">
    <source>
        <dbReference type="EMBL" id="CAH1788384.1"/>
    </source>
</evidence>
<evidence type="ECO:0000256" key="5">
    <source>
        <dbReference type="ARBA" id="ARBA00022723"/>
    </source>
</evidence>
<evidence type="ECO:0000256" key="4">
    <source>
        <dbReference type="ARBA" id="ARBA00022692"/>
    </source>
</evidence>
<evidence type="ECO:0000256" key="1">
    <source>
        <dbReference type="ARBA" id="ARBA00001593"/>
    </source>
</evidence>
<feature type="transmembrane region" description="Helical" evidence="14">
    <location>
        <begin position="736"/>
        <end position="756"/>
    </location>
</feature>
<evidence type="ECO:0000256" key="8">
    <source>
        <dbReference type="ARBA" id="ARBA00022842"/>
    </source>
</evidence>
<dbReference type="InterPro" id="IPR009398">
    <property type="entry name" value="Adcy_conserved_dom"/>
</dbReference>
<feature type="compositionally biased region" description="Low complexity" evidence="13">
    <location>
        <begin position="1494"/>
        <end position="1506"/>
    </location>
</feature>
<feature type="transmembrane region" description="Helical" evidence="14">
    <location>
        <begin position="711"/>
        <end position="729"/>
    </location>
</feature>
<feature type="transmembrane region" description="Helical" evidence="14">
    <location>
        <begin position="849"/>
        <end position="867"/>
    </location>
</feature>
<feature type="compositionally biased region" description="Pro residues" evidence="13">
    <location>
        <begin position="1688"/>
        <end position="1697"/>
    </location>
</feature>
<dbReference type="SMART" id="SM00044">
    <property type="entry name" value="CYCc"/>
    <property type="match status" value="2"/>
</dbReference>
<organism evidence="16 17">
    <name type="scientific">Owenia fusiformis</name>
    <name type="common">Polychaete worm</name>
    <dbReference type="NCBI Taxonomy" id="6347"/>
    <lineage>
        <taxon>Eukaryota</taxon>
        <taxon>Metazoa</taxon>
        <taxon>Spiralia</taxon>
        <taxon>Lophotrochozoa</taxon>
        <taxon>Annelida</taxon>
        <taxon>Polychaeta</taxon>
        <taxon>Sedentaria</taxon>
        <taxon>Canalipalpata</taxon>
        <taxon>Sabellida</taxon>
        <taxon>Oweniida</taxon>
        <taxon>Oweniidae</taxon>
        <taxon>Owenia</taxon>
    </lineage>
</organism>
<evidence type="ECO:0000256" key="10">
    <source>
        <dbReference type="ARBA" id="ARBA00023136"/>
    </source>
</evidence>